<dbReference type="InterPro" id="IPR001714">
    <property type="entry name" value="Pept_M24_MAP"/>
</dbReference>
<dbReference type="CDD" id="cd01092">
    <property type="entry name" value="APP-like"/>
    <property type="match status" value="1"/>
</dbReference>
<evidence type="ECO:0000256" key="2">
    <source>
        <dbReference type="ARBA" id="ARBA00008766"/>
    </source>
</evidence>
<comment type="similarity">
    <text evidence="2">Belongs to the peptidase M24B family.</text>
</comment>
<evidence type="ECO:0000313" key="9">
    <source>
        <dbReference type="Proteomes" id="UP000214688"/>
    </source>
</evidence>
<keyword evidence="5" id="KW-0464">Manganese</keyword>
<dbReference type="GO" id="GO:0004177">
    <property type="term" value="F:aminopeptidase activity"/>
    <property type="evidence" value="ECO:0007669"/>
    <property type="project" value="UniProtKB-ARBA"/>
</dbReference>
<feature type="domain" description="Peptidase M24" evidence="6">
    <location>
        <begin position="146"/>
        <end position="348"/>
    </location>
</feature>
<dbReference type="PROSITE" id="PS00491">
    <property type="entry name" value="PROLINE_PEPTIDASE"/>
    <property type="match status" value="1"/>
</dbReference>
<proteinExistence type="inferred from homology"/>
<dbReference type="InterPro" id="IPR050659">
    <property type="entry name" value="Peptidase_M24B"/>
</dbReference>
<name>A0A223D428_9BACL</name>
<evidence type="ECO:0000259" key="7">
    <source>
        <dbReference type="Pfam" id="PF01321"/>
    </source>
</evidence>
<dbReference type="Pfam" id="PF01321">
    <property type="entry name" value="Creatinase_N"/>
    <property type="match status" value="1"/>
</dbReference>
<organism evidence="8 9">
    <name type="scientific">Tumebacillus algifaecis</name>
    <dbReference type="NCBI Taxonomy" id="1214604"/>
    <lineage>
        <taxon>Bacteria</taxon>
        <taxon>Bacillati</taxon>
        <taxon>Bacillota</taxon>
        <taxon>Bacilli</taxon>
        <taxon>Bacillales</taxon>
        <taxon>Alicyclobacillaceae</taxon>
        <taxon>Tumebacillus</taxon>
    </lineage>
</organism>
<keyword evidence="3" id="KW-0479">Metal-binding</keyword>
<comment type="cofactor">
    <cofactor evidence="1">
        <name>Mn(2+)</name>
        <dbReference type="ChEBI" id="CHEBI:29035"/>
    </cofactor>
</comment>
<protein>
    <submittedName>
        <fullName evidence="8">Peptidase M24 family protein</fullName>
    </submittedName>
</protein>
<evidence type="ECO:0000259" key="6">
    <source>
        <dbReference type="Pfam" id="PF00557"/>
    </source>
</evidence>
<keyword evidence="4" id="KW-0378">Hydrolase</keyword>
<dbReference type="PRINTS" id="PR00599">
    <property type="entry name" value="MAPEPTIDASE"/>
</dbReference>
<dbReference type="PANTHER" id="PTHR46112:SF10">
    <property type="entry name" value="DIPEPTIDASE YKVY-RELATED"/>
    <property type="match status" value="1"/>
</dbReference>
<evidence type="ECO:0000313" key="8">
    <source>
        <dbReference type="EMBL" id="ASS76207.1"/>
    </source>
</evidence>
<dbReference type="InterPro" id="IPR029149">
    <property type="entry name" value="Creatin/AminoP/Spt16_N"/>
</dbReference>
<dbReference type="SUPFAM" id="SSF55920">
    <property type="entry name" value="Creatinase/aminopeptidase"/>
    <property type="match status" value="1"/>
</dbReference>
<sequence length="366" mass="39580">MSIYEVRLERIQEWMTEQSVGVLLVTSPPNVYYLTGFDCHPHERFMALCVTASGERALFVPTLEKEEAEKTGFANIVTVSDTDDPMQKLRDVIGDGPYGTLAVEKLHMTVARYEQLQTVFGEDKAVAAEDLLLGMRLSKDQEEAAIMKKAAEIADRAVEAGINAIAIGKTEQELVAVVESTMIGLGASGTSFSTIVLAGEKSALPHGSPGSRTIQKGDFVLFDLGAVYEGYCSDITRTVIVGEATAQQREIYETVLAANLAGIAATKPGRPAKEVDRAARDVIEAAGYGEYFTHRVGHGLGIEVHEFPSMHGNNEQEMVPGMVFTIEPGVYVPEVGGVRIEDDVIVTADGVEILTSYPKDLQIIPV</sequence>
<dbReference type="GO" id="GO:0008235">
    <property type="term" value="F:metalloexopeptidase activity"/>
    <property type="evidence" value="ECO:0007669"/>
    <property type="project" value="UniProtKB-ARBA"/>
</dbReference>
<evidence type="ECO:0000256" key="3">
    <source>
        <dbReference type="ARBA" id="ARBA00022723"/>
    </source>
</evidence>
<gene>
    <name evidence="8" type="ORF">CIG75_15505</name>
</gene>
<evidence type="ECO:0000256" key="4">
    <source>
        <dbReference type="ARBA" id="ARBA00022801"/>
    </source>
</evidence>
<dbReference type="KEGG" id="tab:CIG75_15505"/>
<dbReference type="Gene3D" id="3.40.350.10">
    <property type="entry name" value="Creatinase/prolidase N-terminal domain"/>
    <property type="match status" value="1"/>
</dbReference>
<evidence type="ECO:0000256" key="5">
    <source>
        <dbReference type="ARBA" id="ARBA00023211"/>
    </source>
</evidence>
<keyword evidence="9" id="KW-1185">Reference proteome</keyword>
<dbReference type="Gene3D" id="3.90.230.10">
    <property type="entry name" value="Creatinase/methionine aminopeptidase superfamily"/>
    <property type="match status" value="1"/>
</dbReference>
<dbReference type="EMBL" id="CP022657">
    <property type="protein sequence ID" value="ASS76207.1"/>
    <property type="molecule type" value="Genomic_DNA"/>
</dbReference>
<dbReference type="RefSeq" id="WP_094237440.1">
    <property type="nucleotide sequence ID" value="NZ_CP022657.1"/>
</dbReference>
<dbReference type="AlphaFoldDB" id="A0A223D428"/>
<dbReference type="InterPro" id="IPR036005">
    <property type="entry name" value="Creatinase/aminopeptidase-like"/>
</dbReference>
<dbReference type="FunFam" id="3.90.230.10:FF:000014">
    <property type="entry name" value="Aminopeptidase P family protein"/>
    <property type="match status" value="1"/>
</dbReference>
<dbReference type="PANTHER" id="PTHR46112">
    <property type="entry name" value="AMINOPEPTIDASE"/>
    <property type="match status" value="1"/>
</dbReference>
<accession>A0A223D428</accession>
<dbReference type="SUPFAM" id="SSF53092">
    <property type="entry name" value="Creatinase/prolidase N-terminal domain"/>
    <property type="match status" value="1"/>
</dbReference>
<dbReference type="GO" id="GO:0046872">
    <property type="term" value="F:metal ion binding"/>
    <property type="evidence" value="ECO:0007669"/>
    <property type="project" value="UniProtKB-KW"/>
</dbReference>
<evidence type="ECO:0000256" key="1">
    <source>
        <dbReference type="ARBA" id="ARBA00001936"/>
    </source>
</evidence>
<dbReference type="Proteomes" id="UP000214688">
    <property type="component" value="Chromosome"/>
</dbReference>
<dbReference type="InterPro" id="IPR001131">
    <property type="entry name" value="Peptidase_M24B_aminopep-P_CS"/>
</dbReference>
<dbReference type="OrthoDB" id="9806388at2"/>
<dbReference type="InterPro" id="IPR000587">
    <property type="entry name" value="Creatinase_N"/>
</dbReference>
<dbReference type="InterPro" id="IPR000994">
    <property type="entry name" value="Pept_M24"/>
</dbReference>
<dbReference type="Pfam" id="PF00557">
    <property type="entry name" value="Peptidase_M24"/>
    <property type="match status" value="1"/>
</dbReference>
<feature type="domain" description="Creatinase N-terminal" evidence="7">
    <location>
        <begin position="7"/>
        <end position="137"/>
    </location>
</feature>
<reference evidence="8 9" key="1">
    <citation type="journal article" date="2015" name="Int. J. Syst. Evol. Microbiol.">
        <title>Tumebacillus algifaecis sp. nov., isolated from decomposing algal scum.</title>
        <authorList>
            <person name="Wu Y.F."/>
            <person name="Zhang B."/>
            <person name="Xing P."/>
            <person name="Wu Q.L."/>
            <person name="Liu S.J."/>
        </authorList>
    </citation>
    <scope>NUCLEOTIDE SEQUENCE [LARGE SCALE GENOMIC DNA]</scope>
    <source>
        <strain evidence="8 9">THMBR28</strain>
    </source>
</reference>